<reference evidence="7" key="1">
    <citation type="journal article" date="2019" name="Int. J. Syst. Evol. Microbiol.">
        <title>The Global Catalogue of Microorganisms (GCM) 10K type strain sequencing project: providing services to taxonomists for standard genome sequencing and annotation.</title>
        <authorList>
            <consortium name="The Broad Institute Genomics Platform"/>
            <consortium name="The Broad Institute Genome Sequencing Center for Infectious Disease"/>
            <person name="Wu L."/>
            <person name="Ma J."/>
        </authorList>
    </citation>
    <scope>NUCLEOTIDE SEQUENCE [LARGE SCALE GENOMIC DNA]</scope>
    <source>
        <strain evidence="7">NBRC 102520</strain>
    </source>
</reference>
<dbReference type="SUPFAM" id="SSF55785">
    <property type="entry name" value="PYP-like sensor domain (PAS domain)"/>
    <property type="match status" value="1"/>
</dbReference>
<dbReference type="Gene3D" id="3.30.450.20">
    <property type="entry name" value="PAS domain"/>
    <property type="match status" value="1"/>
</dbReference>
<dbReference type="InterPro" id="IPR013656">
    <property type="entry name" value="PAS_4"/>
</dbReference>
<dbReference type="Proteomes" id="UP001156905">
    <property type="component" value="Unassembled WGS sequence"/>
</dbReference>
<keyword evidence="7" id="KW-1185">Reference proteome</keyword>
<dbReference type="PROSITE" id="PS50109">
    <property type="entry name" value="HIS_KIN"/>
    <property type="match status" value="1"/>
</dbReference>
<feature type="domain" description="PAC" evidence="5">
    <location>
        <begin position="113"/>
        <end position="166"/>
    </location>
</feature>
<evidence type="ECO:0000259" key="4">
    <source>
        <dbReference type="PROSITE" id="PS50109"/>
    </source>
</evidence>
<proteinExistence type="predicted"/>
<dbReference type="PRINTS" id="PR00344">
    <property type="entry name" value="BCTRLSENSOR"/>
</dbReference>
<dbReference type="InterPro" id="IPR000700">
    <property type="entry name" value="PAS-assoc_C"/>
</dbReference>
<dbReference type="PROSITE" id="PS50113">
    <property type="entry name" value="PAC"/>
    <property type="match status" value="1"/>
</dbReference>
<dbReference type="InterPro" id="IPR003594">
    <property type="entry name" value="HATPase_dom"/>
</dbReference>
<dbReference type="EC" id="2.7.13.3" evidence="2"/>
<comment type="catalytic activity">
    <reaction evidence="1">
        <text>ATP + protein L-histidine = ADP + protein N-phospho-L-histidine.</text>
        <dbReference type="EC" id="2.7.13.3"/>
    </reaction>
</comment>
<organism evidence="6 7">
    <name type="scientific">Bradyrhizobium iriomotense</name>
    <dbReference type="NCBI Taxonomy" id="441950"/>
    <lineage>
        <taxon>Bacteria</taxon>
        <taxon>Pseudomonadati</taxon>
        <taxon>Pseudomonadota</taxon>
        <taxon>Alphaproteobacteria</taxon>
        <taxon>Hyphomicrobiales</taxon>
        <taxon>Nitrobacteraceae</taxon>
        <taxon>Bradyrhizobium</taxon>
    </lineage>
</organism>
<dbReference type="InterPro" id="IPR005467">
    <property type="entry name" value="His_kinase_dom"/>
</dbReference>
<feature type="coiled-coil region" evidence="3">
    <location>
        <begin position="150"/>
        <end position="191"/>
    </location>
</feature>
<dbReference type="Gene3D" id="3.30.565.10">
    <property type="entry name" value="Histidine kinase-like ATPase, C-terminal domain"/>
    <property type="match status" value="1"/>
</dbReference>
<evidence type="ECO:0000256" key="2">
    <source>
        <dbReference type="ARBA" id="ARBA00012438"/>
    </source>
</evidence>
<dbReference type="EMBL" id="BSOW01000020">
    <property type="protein sequence ID" value="GLR88673.1"/>
    <property type="molecule type" value="Genomic_DNA"/>
</dbReference>
<dbReference type="InterPro" id="IPR004358">
    <property type="entry name" value="Sig_transdc_His_kin-like_C"/>
</dbReference>
<dbReference type="PANTHER" id="PTHR43065">
    <property type="entry name" value="SENSOR HISTIDINE KINASE"/>
    <property type="match status" value="1"/>
</dbReference>
<dbReference type="NCBIfam" id="TIGR00229">
    <property type="entry name" value="sensory_box"/>
    <property type="match status" value="1"/>
</dbReference>
<accession>A0ABQ6B8Z7</accession>
<dbReference type="InterPro" id="IPR035965">
    <property type="entry name" value="PAS-like_dom_sf"/>
</dbReference>
<dbReference type="InterPro" id="IPR036890">
    <property type="entry name" value="HATPase_C_sf"/>
</dbReference>
<dbReference type="SMART" id="SM00387">
    <property type="entry name" value="HATPase_c"/>
    <property type="match status" value="1"/>
</dbReference>
<dbReference type="PANTHER" id="PTHR43065:SF42">
    <property type="entry name" value="TWO-COMPONENT SENSOR PPRA"/>
    <property type="match status" value="1"/>
</dbReference>
<evidence type="ECO:0000256" key="1">
    <source>
        <dbReference type="ARBA" id="ARBA00000085"/>
    </source>
</evidence>
<sequence length="437" mass="47779">MARAAREQEGCDPNSRKQVEADMVQAQKSTLASEMLLFPEQPALKSIYDTAPIGLACLSPDCRYLQINQRLTEICGISVENHLGRFVRDCVPALANSVAQIVRSIMETGEPVVGIEVSGQRADRVEERYWMTYWHPLRAPSGEIVAVNVVAEEITERKRAEQELREARDAAETALRRLRETQESLVEAEKLAALGRMVAGVAHEVNGPVGNSLTIASTLQRKSEAFSSEVSSGKVRRSSLSEFLDLTSDASAQLVANLSRAAERIQSFKQAALDQGQSSLSRFNAAELSEQLLSNLDRELRRQGISLDLRLEPDLEMDSYPGLFGQVLNHLVMNAMTHAYPGNRGGQVRVDLRSAGHDHVELVVSDDGCGMAPEVKLQAFDPFFTTRRHHGATGLGLLVVYSVVTERLGGRIRLDSEPGAGTSVRLTLPRCAPGPVG</sequence>
<dbReference type="Pfam" id="PF08448">
    <property type="entry name" value="PAS_4"/>
    <property type="match status" value="1"/>
</dbReference>
<keyword evidence="3" id="KW-0175">Coiled coil</keyword>
<dbReference type="InterPro" id="IPR000014">
    <property type="entry name" value="PAS"/>
</dbReference>
<dbReference type="Pfam" id="PF02518">
    <property type="entry name" value="HATPase_c"/>
    <property type="match status" value="1"/>
</dbReference>
<comment type="caution">
    <text evidence="6">The sequence shown here is derived from an EMBL/GenBank/DDBJ whole genome shotgun (WGS) entry which is preliminary data.</text>
</comment>
<evidence type="ECO:0000259" key="5">
    <source>
        <dbReference type="PROSITE" id="PS50113"/>
    </source>
</evidence>
<feature type="domain" description="Histidine kinase" evidence="4">
    <location>
        <begin position="200"/>
        <end position="432"/>
    </location>
</feature>
<evidence type="ECO:0000313" key="6">
    <source>
        <dbReference type="EMBL" id="GLR88673.1"/>
    </source>
</evidence>
<protein>
    <recommendedName>
        <fullName evidence="2">histidine kinase</fullName>
        <ecNumber evidence="2">2.7.13.3</ecNumber>
    </recommendedName>
</protein>
<evidence type="ECO:0000313" key="7">
    <source>
        <dbReference type="Proteomes" id="UP001156905"/>
    </source>
</evidence>
<dbReference type="Gene3D" id="1.10.287.130">
    <property type="match status" value="1"/>
</dbReference>
<dbReference type="RefSeq" id="WP_284270370.1">
    <property type="nucleotide sequence ID" value="NZ_BSOW01000020.1"/>
</dbReference>
<name>A0ABQ6B8Z7_9BRAD</name>
<evidence type="ECO:0000256" key="3">
    <source>
        <dbReference type="SAM" id="Coils"/>
    </source>
</evidence>
<dbReference type="SUPFAM" id="SSF55874">
    <property type="entry name" value="ATPase domain of HSP90 chaperone/DNA topoisomerase II/histidine kinase"/>
    <property type="match status" value="1"/>
</dbReference>
<gene>
    <name evidence="6" type="ORF">GCM10007857_53860</name>
</gene>